<evidence type="ECO:0000313" key="4">
    <source>
        <dbReference type="EMBL" id="GAH37125.1"/>
    </source>
</evidence>
<keyword evidence="1" id="KW-0479">Metal-binding</keyword>
<reference evidence="4" key="1">
    <citation type="journal article" date="2014" name="Front. Microbiol.">
        <title>High frequency of phylogenetically diverse reductive dehalogenase-homologous genes in deep subseafloor sedimentary metagenomes.</title>
        <authorList>
            <person name="Kawai M."/>
            <person name="Futagami T."/>
            <person name="Toyoda A."/>
            <person name="Takaki Y."/>
            <person name="Nishi S."/>
            <person name="Hori S."/>
            <person name="Arai W."/>
            <person name="Tsubouchi T."/>
            <person name="Morono Y."/>
            <person name="Uchiyama I."/>
            <person name="Ito T."/>
            <person name="Fujiyama A."/>
            <person name="Inagaki F."/>
            <person name="Takami H."/>
        </authorList>
    </citation>
    <scope>NUCLEOTIDE SEQUENCE</scope>
    <source>
        <strain evidence="4">Expedition CK06-06</strain>
    </source>
</reference>
<dbReference type="PANTHER" id="PTHR42970">
    <property type="entry name" value="PECTATE LYASE C-RELATED"/>
    <property type="match status" value="1"/>
</dbReference>
<proteinExistence type="predicted"/>
<evidence type="ECO:0000256" key="1">
    <source>
        <dbReference type="ARBA" id="ARBA00022723"/>
    </source>
</evidence>
<keyword evidence="2" id="KW-0325">Glycoprotein</keyword>
<accession>X1FX55</accession>
<sequence>MGSKLTENVKSSNKIKSLVTRIKALKHKKLYISILSVLVIVSLILLSLQIYFSIPPRVNREDASLTWAMIPAFPFAEGFGALTPGGRYNPLTGQNGTVIKVTTLNDSGSGSLREAIDTKGPRIVVFEVSGIIELESELAITEPFITIAGQTSPGDGICLKNYSMTIMAPNVVIRFIRSRPG</sequence>
<dbReference type="InterPro" id="IPR011050">
    <property type="entry name" value="Pectin_lyase_fold/virulence"/>
</dbReference>
<dbReference type="InterPro" id="IPR052063">
    <property type="entry name" value="Polysaccharide_Lyase_1"/>
</dbReference>
<dbReference type="GO" id="GO:0046872">
    <property type="term" value="F:metal ion binding"/>
    <property type="evidence" value="ECO:0007669"/>
    <property type="project" value="UniProtKB-KW"/>
</dbReference>
<dbReference type="Gene3D" id="2.160.20.10">
    <property type="entry name" value="Single-stranded right-handed beta-helix, Pectin lyase-like"/>
    <property type="match status" value="1"/>
</dbReference>
<feature type="transmembrane region" description="Helical" evidence="3">
    <location>
        <begin position="30"/>
        <end position="52"/>
    </location>
</feature>
<name>X1FX55_9ZZZZ</name>
<keyword evidence="3" id="KW-0472">Membrane</keyword>
<dbReference type="EMBL" id="BARU01012108">
    <property type="protein sequence ID" value="GAH37125.1"/>
    <property type="molecule type" value="Genomic_DNA"/>
</dbReference>
<evidence type="ECO:0000256" key="3">
    <source>
        <dbReference type="SAM" id="Phobius"/>
    </source>
</evidence>
<organism evidence="4">
    <name type="scientific">marine sediment metagenome</name>
    <dbReference type="NCBI Taxonomy" id="412755"/>
    <lineage>
        <taxon>unclassified sequences</taxon>
        <taxon>metagenomes</taxon>
        <taxon>ecological metagenomes</taxon>
    </lineage>
</organism>
<dbReference type="SUPFAM" id="SSF51126">
    <property type="entry name" value="Pectin lyase-like"/>
    <property type="match status" value="1"/>
</dbReference>
<comment type="caution">
    <text evidence="4">The sequence shown here is derived from an EMBL/GenBank/DDBJ whole genome shotgun (WGS) entry which is preliminary data.</text>
</comment>
<protein>
    <submittedName>
        <fullName evidence="4">Uncharacterized protein</fullName>
    </submittedName>
</protein>
<keyword evidence="3" id="KW-0812">Transmembrane</keyword>
<dbReference type="AlphaFoldDB" id="X1FX55"/>
<feature type="non-terminal residue" evidence="4">
    <location>
        <position position="181"/>
    </location>
</feature>
<gene>
    <name evidence="4" type="ORF">S03H2_22472</name>
</gene>
<keyword evidence="3" id="KW-1133">Transmembrane helix</keyword>
<dbReference type="InterPro" id="IPR012334">
    <property type="entry name" value="Pectin_lyas_fold"/>
</dbReference>
<evidence type="ECO:0000256" key="2">
    <source>
        <dbReference type="ARBA" id="ARBA00023180"/>
    </source>
</evidence>
<dbReference type="PANTHER" id="PTHR42970:SF1">
    <property type="entry name" value="PECTATE LYASE C-RELATED"/>
    <property type="match status" value="1"/>
</dbReference>